<gene>
    <name evidence="2" type="ORF">COS49_02540</name>
</gene>
<dbReference type="InterPro" id="IPR036178">
    <property type="entry name" value="Formintransfe-cycloase-like_sf"/>
</dbReference>
<dbReference type="EMBL" id="PEUX01000056">
    <property type="protein sequence ID" value="PIV10065.1"/>
    <property type="molecule type" value="Genomic_DNA"/>
</dbReference>
<organism evidence="2 3">
    <name type="scientific">Candidatus Portnoybacteria bacterium CG03_land_8_20_14_0_80_41_10</name>
    <dbReference type="NCBI Taxonomy" id="1974808"/>
    <lineage>
        <taxon>Bacteria</taxon>
        <taxon>Candidatus Portnoyibacteriota</taxon>
    </lineage>
</organism>
<dbReference type="SUPFAM" id="SSF101262">
    <property type="entry name" value="Methenyltetrahydrofolate cyclohydrolase-like"/>
    <property type="match status" value="1"/>
</dbReference>
<feature type="domain" description="Cyclodeaminase/cyclohydrolase" evidence="1">
    <location>
        <begin position="7"/>
        <end position="153"/>
    </location>
</feature>
<dbReference type="Proteomes" id="UP000229894">
    <property type="component" value="Unassembled WGS sequence"/>
</dbReference>
<comment type="caution">
    <text evidence="2">The sequence shown here is derived from an EMBL/GenBank/DDBJ whole genome shotgun (WGS) entry which is preliminary data.</text>
</comment>
<evidence type="ECO:0000259" key="1">
    <source>
        <dbReference type="Pfam" id="PF04961"/>
    </source>
</evidence>
<dbReference type="AlphaFoldDB" id="A0A2M7BU67"/>
<accession>A0A2M7BU67</accession>
<sequence length="159" mass="17169">MIKDKRIGEFLNDVASSKPTPGGGAIAALTGAEAAGLVEMVCNLTKPYGSLAKTAEEAQKLRSDLLNLADEDVRAFDRVIFAHRLKDNEEIKSSLKRAIEVPEKVKKLSGRVEELAKEVSQIGNKNAISDAKTAVHLAVAAQKSADENIEVNRLALEKF</sequence>
<dbReference type="Gene3D" id="1.20.120.680">
    <property type="entry name" value="Formiminotetrahydrofolate cyclodeaminase monomer, up-and-down helical bundle"/>
    <property type="match status" value="1"/>
</dbReference>
<evidence type="ECO:0000313" key="3">
    <source>
        <dbReference type="Proteomes" id="UP000229894"/>
    </source>
</evidence>
<keyword evidence="2" id="KW-0378">Hydrolase</keyword>
<protein>
    <submittedName>
        <fullName evidence="2">Methenyltetrahydrofolate cyclohydrolase</fullName>
    </submittedName>
</protein>
<evidence type="ECO:0000313" key="2">
    <source>
        <dbReference type="EMBL" id="PIV10065.1"/>
    </source>
</evidence>
<proteinExistence type="predicted"/>
<reference evidence="3" key="1">
    <citation type="submission" date="2017-09" db="EMBL/GenBank/DDBJ databases">
        <title>Depth-based differentiation of microbial function through sediment-hosted aquifers and enrichment of novel symbionts in the deep terrestrial subsurface.</title>
        <authorList>
            <person name="Probst A.J."/>
            <person name="Ladd B."/>
            <person name="Jarett J.K."/>
            <person name="Geller-Mcgrath D.E."/>
            <person name="Sieber C.M.K."/>
            <person name="Emerson J.B."/>
            <person name="Anantharaman K."/>
            <person name="Thomas B.C."/>
            <person name="Malmstrom R."/>
            <person name="Stieglmeier M."/>
            <person name="Klingl A."/>
            <person name="Woyke T."/>
            <person name="Ryan C.M."/>
            <person name="Banfield J.F."/>
        </authorList>
    </citation>
    <scope>NUCLEOTIDE SEQUENCE [LARGE SCALE GENOMIC DNA]</scope>
</reference>
<name>A0A2M7BU67_9BACT</name>
<dbReference type="InterPro" id="IPR007044">
    <property type="entry name" value="Cyclodeamin/CycHdrlase"/>
</dbReference>
<dbReference type="GO" id="GO:0016787">
    <property type="term" value="F:hydrolase activity"/>
    <property type="evidence" value="ECO:0007669"/>
    <property type="project" value="UniProtKB-KW"/>
</dbReference>
<dbReference type="Pfam" id="PF04961">
    <property type="entry name" value="FTCD_C"/>
    <property type="match status" value="1"/>
</dbReference>